<dbReference type="InterPro" id="IPR005940">
    <property type="entry name" value="Anthranilate_Pribosyl_Tfrase"/>
</dbReference>
<keyword evidence="5 9" id="KW-0822">Tryptophan biosynthesis</keyword>
<comment type="pathway">
    <text evidence="1 9">Amino-acid biosynthesis; L-tryptophan biosynthesis; L-tryptophan from chorismate: step 2/5.</text>
</comment>
<dbReference type="Gene3D" id="1.20.970.10">
    <property type="entry name" value="Transferase, Pyrimidine Nucleoside Phosphorylase, Chain C"/>
    <property type="match status" value="1"/>
</dbReference>
<keyword evidence="9" id="KW-0479">Metal-binding</keyword>
<keyword evidence="9" id="KW-0460">Magnesium</keyword>
<feature type="binding site" evidence="9">
    <location>
        <begin position="117"/>
        <end position="118"/>
    </location>
    <ligand>
        <name>5-phospho-alpha-D-ribose 1-diphosphate</name>
        <dbReference type="ChEBI" id="CHEBI:58017"/>
    </ligand>
</feature>
<comment type="similarity">
    <text evidence="9">Belongs to the anthranilate phosphoribosyltransferase family.</text>
</comment>
<evidence type="ECO:0000313" key="12">
    <source>
        <dbReference type="EMBL" id="OYX56959.1"/>
    </source>
</evidence>
<evidence type="ECO:0000256" key="3">
    <source>
        <dbReference type="ARBA" id="ARBA00022676"/>
    </source>
</evidence>
<dbReference type="InterPro" id="IPR036320">
    <property type="entry name" value="Glycosyl_Trfase_fam3_N_dom_sf"/>
</dbReference>
<sequence>MVLIGPTYPLIPRALPHSRTGSPLSRGCTEVRVSNGFKPLLAKLVEGQSLTTAEAGDFFAACLRGEPTPAQVAAAVTALRIRGETVEEIAAFAQAMRDAALTLDHPYDVIDTCGTGGDGAHTFNISTAAALVLAGAGLKVAKHGNRAMSSKSGSSDVLGVLGVDLTAGLAQQRQALDEAGIAFLFAPAYHGAMRHVGPVRAEIGFRTVFNLLGPLSNPAGAKRQVMGVYDPRLVEPLAEVLGRLGATRAWTVHGQGLDELTTTGPTDVAEWKDGVVRRFTVTPEDAGLPRADIEALRGGDAETNAVALTALLAGQTGPYRDIVLLNAAAALVVADKAPDLKAGVALAAVAIDEGKAARALADLARITSTPPPVAEDPA</sequence>
<feature type="domain" description="Glycosyl transferase family 3 N-terminal" evidence="11">
    <location>
        <begin position="38"/>
        <end position="100"/>
    </location>
</feature>
<evidence type="ECO:0000256" key="4">
    <source>
        <dbReference type="ARBA" id="ARBA00022679"/>
    </source>
</evidence>
<dbReference type="FunFam" id="3.40.1030.10:FF:000002">
    <property type="entry name" value="Anthranilate phosphoribosyltransferase"/>
    <property type="match status" value="1"/>
</dbReference>
<comment type="function">
    <text evidence="9">Catalyzes the transfer of the phosphoribosyl group of 5-phosphorylribose-1-pyrophosphate (PRPP) to anthranilate to yield N-(5'-phosphoribosyl)-anthranilate (PRA).</text>
</comment>
<evidence type="ECO:0000256" key="5">
    <source>
        <dbReference type="ARBA" id="ARBA00022822"/>
    </source>
</evidence>
<reference evidence="12 13" key="1">
    <citation type="submission" date="2017-03" db="EMBL/GenBank/DDBJ databases">
        <title>Lifting the veil on microbial sulfur biogeochemistry in mining wastewaters.</title>
        <authorList>
            <person name="Kantor R.S."/>
            <person name="Colenbrander Nelson T."/>
            <person name="Marshall S."/>
            <person name="Bennett D."/>
            <person name="Apte S."/>
            <person name="Camacho D."/>
            <person name="Thomas B.C."/>
            <person name="Warren L.A."/>
            <person name="Banfield J.F."/>
        </authorList>
    </citation>
    <scope>NUCLEOTIDE SEQUENCE [LARGE SCALE GENOMIC DNA]</scope>
    <source>
        <strain evidence="12">32-68-21</strain>
    </source>
</reference>
<evidence type="ECO:0000256" key="7">
    <source>
        <dbReference type="ARBA" id="ARBA00052328"/>
    </source>
</evidence>
<feature type="binding site" evidence="9">
    <location>
        <position position="259"/>
    </location>
    <ligand>
        <name>Mg(2+)</name>
        <dbReference type="ChEBI" id="CHEBI:18420"/>
        <label>2</label>
    </ligand>
</feature>
<feature type="binding site" evidence="9">
    <location>
        <position position="126"/>
    </location>
    <ligand>
        <name>Mg(2+)</name>
        <dbReference type="ChEBI" id="CHEBI:18420"/>
        <label>1</label>
    </ligand>
</feature>
<evidence type="ECO:0000313" key="13">
    <source>
        <dbReference type="Proteomes" id="UP000216147"/>
    </source>
</evidence>
<dbReference type="GO" id="GO:0000162">
    <property type="term" value="P:L-tryptophan biosynthetic process"/>
    <property type="evidence" value="ECO:0007669"/>
    <property type="project" value="UniProtKB-UniRule"/>
</dbReference>
<keyword evidence="4 9" id="KW-0808">Transferase</keyword>
<dbReference type="HAMAP" id="MF_00211">
    <property type="entry name" value="TrpD"/>
    <property type="match status" value="1"/>
</dbReference>
<comment type="catalytic activity">
    <reaction evidence="7 9">
        <text>N-(5-phospho-beta-D-ribosyl)anthranilate + diphosphate = 5-phospho-alpha-D-ribose 1-diphosphate + anthranilate</text>
        <dbReference type="Rhea" id="RHEA:11768"/>
        <dbReference type="ChEBI" id="CHEBI:16567"/>
        <dbReference type="ChEBI" id="CHEBI:18277"/>
        <dbReference type="ChEBI" id="CHEBI:33019"/>
        <dbReference type="ChEBI" id="CHEBI:58017"/>
        <dbReference type="EC" id="2.4.2.18"/>
    </reaction>
</comment>
<dbReference type="EMBL" id="NCEQ01000007">
    <property type="protein sequence ID" value="OYX56959.1"/>
    <property type="molecule type" value="Genomic_DNA"/>
</dbReference>
<keyword evidence="3 9" id="KW-0328">Glycosyltransferase</keyword>
<dbReference type="GO" id="GO:0005829">
    <property type="term" value="C:cytosol"/>
    <property type="evidence" value="ECO:0007669"/>
    <property type="project" value="TreeGrafter"/>
</dbReference>
<evidence type="ECO:0000256" key="2">
    <source>
        <dbReference type="ARBA" id="ARBA00022605"/>
    </source>
</evidence>
<proteinExistence type="inferred from homology"/>
<dbReference type="AlphaFoldDB" id="A0A258HJK8"/>
<keyword evidence="2 9" id="KW-0028">Amino-acid biosynthesis</keyword>
<comment type="similarity">
    <text evidence="8">In the C-terminal section; belongs to the anthranilate phosphoribosyltransferase family.</text>
</comment>
<evidence type="ECO:0000256" key="9">
    <source>
        <dbReference type="HAMAP-Rule" id="MF_00211"/>
    </source>
</evidence>
<dbReference type="Proteomes" id="UP000216147">
    <property type="component" value="Unassembled WGS sequence"/>
</dbReference>
<feature type="binding site" evidence="9">
    <location>
        <position position="154"/>
    </location>
    <ligand>
        <name>5-phospho-alpha-D-ribose 1-diphosphate</name>
        <dbReference type="ChEBI" id="CHEBI:58017"/>
    </ligand>
</feature>
<organism evidence="12 13">
    <name type="scientific">Brevundimonas subvibrioides</name>
    <dbReference type="NCBI Taxonomy" id="74313"/>
    <lineage>
        <taxon>Bacteria</taxon>
        <taxon>Pseudomonadati</taxon>
        <taxon>Pseudomonadota</taxon>
        <taxon>Alphaproteobacteria</taxon>
        <taxon>Caulobacterales</taxon>
        <taxon>Caulobacteraceae</taxon>
        <taxon>Brevundimonas</taxon>
    </lineage>
</organism>
<comment type="caution">
    <text evidence="9">Lacks conserved residue(s) required for the propagation of feature annotation.</text>
</comment>
<dbReference type="SUPFAM" id="SSF52418">
    <property type="entry name" value="Nucleoside phosphorylase/phosphoribosyltransferase catalytic domain"/>
    <property type="match status" value="1"/>
</dbReference>
<dbReference type="UniPathway" id="UPA00035">
    <property type="reaction ID" value="UER00041"/>
</dbReference>
<evidence type="ECO:0000259" key="11">
    <source>
        <dbReference type="Pfam" id="PF02885"/>
    </source>
</evidence>
<dbReference type="Gene3D" id="3.40.1030.10">
    <property type="entry name" value="Nucleoside phosphorylase/phosphoribosyltransferase catalytic domain"/>
    <property type="match status" value="1"/>
</dbReference>
<dbReference type="GO" id="GO:0004048">
    <property type="term" value="F:anthranilate phosphoribosyltransferase activity"/>
    <property type="evidence" value="ECO:0007669"/>
    <property type="project" value="UniProtKB-UniRule"/>
</dbReference>
<dbReference type="InterPro" id="IPR017459">
    <property type="entry name" value="Glycosyl_Trfase_fam3_N_dom"/>
</dbReference>
<gene>
    <name evidence="9" type="primary">trpD</name>
    <name evidence="12" type="ORF">B7Y86_09450</name>
</gene>
<comment type="caution">
    <text evidence="12">The sequence shown here is derived from an EMBL/GenBank/DDBJ whole genome shotgun (WGS) entry which is preliminary data.</text>
</comment>
<dbReference type="Pfam" id="PF00591">
    <property type="entry name" value="Glycos_transf_3"/>
    <property type="match status" value="1"/>
</dbReference>
<comment type="subunit">
    <text evidence="9">Homodimer.</text>
</comment>
<dbReference type="InterPro" id="IPR000312">
    <property type="entry name" value="Glycosyl_Trfase_fam3"/>
</dbReference>
<dbReference type="InterPro" id="IPR035902">
    <property type="entry name" value="Nuc_phospho_transferase"/>
</dbReference>
<evidence type="ECO:0000256" key="6">
    <source>
        <dbReference type="ARBA" id="ARBA00023141"/>
    </source>
</evidence>
<feature type="binding site" evidence="9">
    <location>
        <position position="122"/>
    </location>
    <ligand>
        <name>5-phospho-alpha-D-ribose 1-diphosphate</name>
        <dbReference type="ChEBI" id="CHEBI:58017"/>
    </ligand>
</feature>
<protein>
    <recommendedName>
        <fullName evidence="9">Anthranilate phosphoribosyltransferase</fullName>
        <ecNumber evidence="9">2.4.2.18</ecNumber>
    </recommendedName>
</protein>
<feature type="binding site" evidence="9">
    <location>
        <position position="258"/>
    </location>
    <ligand>
        <name>Mg(2+)</name>
        <dbReference type="ChEBI" id="CHEBI:18420"/>
        <label>2</label>
    </ligand>
</feature>
<keyword evidence="6 9" id="KW-0057">Aromatic amino acid biosynthesis</keyword>
<evidence type="ECO:0000256" key="8">
    <source>
        <dbReference type="ARBA" id="ARBA00061188"/>
    </source>
</evidence>
<dbReference type="EC" id="2.4.2.18" evidence="9"/>
<feature type="binding site" evidence="9">
    <location>
        <position position="200"/>
    </location>
    <ligand>
        <name>anthranilate</name>
        <dbReference type="ChEBI" id="CHEBI:16567"/>
        <label>2</label>
    </ligand>
</feature>
<dbReference type="Pfam" id="PF02885">
    <property type="entry name" value="Glycos_trans_3N"/>
    <property type="match status" value="1"/>
</dbReference>
<dbReference type="SUPFAM" id="SSF47648">
    <property type="entry name" value="Nucleoside phosphorylase/phosphoribosyltransferase N-terminal domain"/>
    <property type="match status" value="1"/>
</dbReference>
<dbReference type="NCBIfam" id="TIGR01245">
    <property type="entry name" value="trpD"/>
    <property type="match status" value="1"/>
</dbReference>
<feature type="binding site" evidence="9">
    <location>
        <begin position="142"/>
        <end position="150"/>
    </location>
    <ligand>
        <name>5-phospho-alpha-D-ribose 1-diphosphate</name>
        <dbReference type="ChEBI" id="CHEBI:58017"/>
    </ligand>
</feature>
<comment type="cofactor">
    <cofactor evidence="9">
        <name>Mg(2+)</name>
        <dbReference type="ChEBI" id="CHEBI:18420"/>
    </cofactor>
    <text evidence="9">Binds 2 magnesium ions per monomer.</text>
</comment>
<feature type="binding site" evidence="9">
    <location>
        <position position="114"/>
    </location>
    <ligand>
        <name>anthranilate</name>
        <dbReference type="ChEBI" id="CHEBI:16567"/>
        <label>1</label>
    </ligand>
</feature>
<feature type="domain" description="Glycosyl transferase family 3" evidence="10">
    <location>
        <begin position="108"/>
        <end position="357"/>
    </location>
</feature>
<evidence type="ECO:0000259" key="10">
    <source>
        <dbReference type="Pfam" id="PF00591"/>
    </source>
</evidence>
<dbReference type="PANTHER" id="PTHR43285:SF2">
    <property type="entry name" value="ANTHRANILATE PHOSPHORIBOSYLTRANSFERASE"/>
    <property type="match status" value="1"/>
</dbReference>
<feature type="binding site" evidence="9">
    <location>
        <position position="259"/>
    </location>
    <ligand>
        <name>Mg(2+)</name>
        <dbReference type="ChEBI" id="CHEBI:18420"/>
        <label>1</label>
    </ligand>
</feature>
<dbReference type="GO" id="GO:0000287">
    <property type="term" value="F:magnesium ion binding"/>
    <property type="evidence" value="ECO:0007669"/>
    <property type="project" value="UniProtKB-UniRule"/>
</dbReference>
<accession>A0A258HJK8</accession>
<evidence type="ECO:0000256" key="1">
    <source>
        <dbReference type="ARBA" id="ARBA00004907"/>
    </source>
</evidence>
<feature type="binding site" evidence="9">
    <location>
        <position position="145"/>
    </location>
    <ligand>
        <name>anthranilate</name>
        <dbReference type="ChEBI" id="CHEBI:16567"/>
        <label>1</label>
    </ligand>
</feature>
<feature type="binding site" evidence="9">
    <location>
        <position position="114"/>
    </location>
    <ligand>
        <name>5-phospho-alpha-D-ribose 1-diphosphate</name>
        <dbReference type="ChEBI" id="CHEBI:58017"/>
    </ligand>
</feature>
<name>A0A258HJK8_9CAUL</name>
<feature type="binding site" evidence="9">
    <location>
        <begin position="124"/>
        <end position="127"/>
    </location>
    <ligand>
        <name>5-phospho-alpha-D-ribose 1-diphosphate</name>
        <dbReference type="ChEBI" id="CHEBI:58017"/>
    </ligand>
</feature>
<dbReference type="PANTHER" id="PTHR43285">
    <property type="entry name" value="ANTHRANILATE PHOSPHORIBOSYLTRANSFERASE"/>
    <property type="match status" value="1"/>
</dbReference>